<sequence length="159" mass="17394">MGRCGLAALFVVTCHIATASKSTMYVIAEQSTWGLRLKAQSDPMDLLHPLVAARWNNSPLANVTSFRHPGTNPTTHFHLQKFRGVDETLALPSRWVAVTLTQQHVGSLERDGCSVMGDPGQSCMSGTLNLVLCLMKTLNLDPLTRVLWGTECEDACGWL</sequence>
<evidence type="ECO:0000256" key="1">
    <source>
        <dbReference type="SAM" id="SignalP"/>
    </source>
</evidence>
<feature type="chain" id="PRO_5029866606" evidence="1">
    <location>
        <begin position="20"/>
        <end position="159"/>
    </location>
</feature>
<reference evidence="2 3" key="1">
    <citation type="journal article" date="2020" name="Nature">
        <title>Six reference-quality genomes reveal evolution of bat adaptations.</title>
        <authorList>
            <person name="Jebb D."/>
            <person name="Huang Z."/>
            <person name="Pippel M."/>
            <person name="Hughes G.M."/>
            <person name="Lavrichenko K."/>
            <person name="Devanna P."/>
            <person name="Winkler S."/>
            <person name="Jermiin L.S."/>
            <person name="Skirmuntt E.C."/>
            <person name="Katzourakis A."/>
            <person name="Burkitt-Gray L."/>
            <person name="Ray D.A."/>
            <person name="Sullivan K.A.M."/>
            <person name="Roscito J.G."/>
            <person name="Kirilenko B.M."/>
            <person name="Davalos L.M."/>
            <person name="Corthals A.P."/>
            <person name="Power M.L."/>
            <person name="Jones G."/>
            <person name="Ransome R.D."/>
            <person name="Dechmann D.K.N."/>
            <person name="Locatelli A.G."/>
            <person name="Puechmaille S.J."/>
            <person name="Fedrigo O."/>
            <person name="Jarvis E.D."/>
            <person name="Hiller M."/>
            <person name="Vernes S.C."/>
            <person name="Myers E.W."/>
            <person name="Teeling E.C."/>
        </authorList>
    </citation>
    <scope>NUCLEOTIDE SEQUENCE [LARGE SCALE GENOMIC DNA]</scope>
    <source>
        <strain evidence="2">MMolMol1</strain>
        <tissue evidence="2">Muscle</tissue>
    </source>
</reference>
<name>A0A7J8I9M3_MOLMO</name>
<keyword evidence="3" id="KW-1185">Reference proteome</keyword>
<proteinExistence type="predicted"/>
<comment type="caution">
    <text evidence="2">The sequence shown here is derived from an EMBL/GenBank/DDBJ whole genome shotgun (WGS) entry which is preliminary data.</text>
</comment>
<organism evidence="2 3">
    <name type="scientific">Molossus molossus</name>
    <name type="common">Pallas' mastiff bat</name>
    <name type="synonym">Vespertilio molossus</name>
    <dbReference type="NCBI Taxonomy" id="27622"/>
    <lineage>
        <taxon>Eukaryota</taxon>
        <taxon>Metazoa</taxon>
        <taxon>Chordata</taxon>
        <taxon>Craniata</taxon>
        <taxon>Vertebrata</taxon>
        <taxon>Euteleostomi</taxon>
        <taxon>Mammalia</taxon>
        <taxon>Eutheria</taxon>
        <taxon>Laurasiatheria</taxon>
        <taxon>Chiroptera</taxon>
        <taxon>Yangochiroptera</taxon>
        <taxon>Molossidae</taxon>
        <taxon>Molossus</taxon>
    </lineage>
</organism>
<feature type="signal peptide" evidence="1">
    <location>
        <begin position="1"/>
        <end position="19"/>
    </location>
</feature>
<dbReference type="InParanoid" id="A0A7J8I9M3"/>
<gene>
    <name evidence="2" type="ORF">HJG59_010659</name>
</gene>
<evidence type="ECO:0000313" key="3">
    <source>
        <dbReference type="Proteomes" id="UP000550707"/>
    </source>
</evidence>
<protein>
    <submittedName>
        <fullName evidence="2">Uncharacterized protein</fullName>
    </submittedName>
</protein>
<dbReference type="EMBL" id="JACASF010000004">
    <property type="protein sequence ID" value="KAF6480865.1"/>
    <property type="molecule type" value="Genomic_DNA"/>
</dbReference>
<dbReference type="Proteomes" id="UP000550707">
    <property type="component" value="Unassembled WGS sequence"/>
</dbReference>
<evidence type="ECO:0000313" key="2">
    <source>
        <dbReference type="EMBL" id="KAF6480865.1"/>
    </source>
</evidence>
<dbReference type="AlphaFoldDB" id="A0A7J8I9M3"/>
<keyword evidence="1" id="KW-0732">Signal</keyword>
<accession>A0A7J8I9M3</accession>